<feature type="compositionally biased region" description="Basic and acidic residues" evidence="1">
    <location>
        <begin position="395"/>
        <end position="410"/>
    </location>
</feature>
<feature type="compositionally biased region" description="Polar residues" evidence="1">
    <location>
        <begin position="300"/>
        <end position="310"/>
    </location>
</feature>
<accession>A0A1C6XNT5</accession>
<name>A0A1C6XNT5_PLACU</name>
<dbReference type="EMBL" id="LT608179">
    <property type="protein sequence ID" value="SCM06455.1"/>
    <property type="molecule type" value="Genomic_DNA"/>
</dbReference>
<feature type="compositionally biased region" description="Low complexity" evidence="1">
    <location>
        <begin position="457"/>
        <end position="467"/>
    </location>
</feature>
<dbReference type="Proteomes" id="UP000507163">
    <property type="component" value="Chromosome 13"/>
</dbReference>
<sequence length="493" mass="52828">MQNHKRMCKLLLEGDSYFNGKNVDTEKINEKLTIKGYCSNGSCKTNEESINALTTYIFKKFKDSIVIKRKYNDYDECVLMWLSDKLFKMDDESNDPNRNIYTITLNQAYEKHLKKYKVKLDYWTLFDIIGDLKNANLKYISEFYKLLSNICKTIADYNDNGAQSKKLSKYSSNCSYQYKTLYMNVSECKPYLDLLNKLKGIYDDFRNYGIKNNSSNNELETKLKKLIPKDGEEMAAVRGFKLYNFSNQPCKGKKKKKTDKSQKAEPPGLPPSSKKESLSPKAPLKQDISEPAPLSPQEPQPETHQSSSATSPEDPPKKPELPSSSQESQERGKNNQNALTDSGKETGGSKSEIKGPDAGKGNMNGGDKELGDPSGGKGSQVDGGDRGNSEPGGADTEKSGPEDGSTDKVSETGNPGNGKGASKGETGDISGGDQGSPGGGASGGQDSHPGTVGGADSGTSGDAGSPGIVAGGTGGEGLPAVGSSGIGNAAGDQ</sequence>
<protein>
    <submittedName>
        <fullName evidence="2">CIR protein</fullName>
    </submittedName>
</protein>
<feature type="region of interest" description="Disordered" evidence="1">
    <location>
        <begin position="248"/>
        <end position="493"/>
    </location>
</feature>
<proteinExistence type="predicted"/>
<dbReference type="InterPro" id="IPR006477">
    <property type="entry name" value="Yir_bir_cir"/>
</dbReference>
<feature type="non-terminal residue" evidence="2">
    <location>
        <position position="493"/>
    </location>
</feature>
<dbReference type="Pfam" id="PF06022">
    <property type="entry name" value="Cir_Bir_Yir"/>
    <property type="match status" value="1"/>
</dbReference>
<evidence type="ECO:0000313" key="3">
    <source>
        <dbReference type="Proteomes" id="UP000507163"/>
    </source>
</evidence>
<feature type="compositionally biased region" description="Gly residues" evidence="1">
    <location>
        <begin position="429"/>
        <end position="443"/>
    </location>
</feature>
<organism evidence="2 3">
    <name type="scientific">Plasmodium chabaudi chabaudi</name>
    <dbReference type="NCBI Taxonomy" id="31271"/>
    <lineage>
        <taxon>Eukaryota</taxon>
        <taxon>Sar</taxon>
        <taxon>Alveolata</taxon>
        <taxon>Apicomplexa</taxon>
        <taxon>Aconoidasida</taxon>
        <taxon>Haemosporida</taxon>
        <taxon>Plasmodiidae</taxon>
        <taxon>Plasmodium</taxon>
        <taxon>Plasmodium (Vinckeia)</taxon>
    </lineage>
</organism>
<evidence type="ECO:0000256" key="1">
    <source>
        <dbReference type="SAM" id="MobiDB-lite"/>
    </source>
</evidence>
<gene>
    <name evidence="2" type="ORF">PCHAJ_000419200</name>
</gene>
<dbReference type="AlphaFoldDB" id="A0A1C6XNT5"/>
<evidence type="ECO:0000313" key="2">
    <source>
        <dbReference type="EMBL" id="SCM06455.1"/>
    </source>
</evidence>
<reference evidence="2 3" key="1">
    <citation type="submission" date="2016-08" db="EMBL/GenBank/DDBJ databases">
        <authorList>
            <consortium name="Pathogen Informatics"/>
        </authorList>
    </citation>
    <scope>NUCLEOTIDE SEQUENCE [LARGE SCALE GENOMIC DNA]</scope>
    <source>
        <strain evidence="2 3">AJ</strain>
    </source>
</reference>